<dbReference type="PANTHER" id="PTHR30006">
    <property type="entry name" value="THIAMINE-BINDING PERIPLASMIC PROTEIN-RELATED"/>
    <property type="match status" value="1"/>
</dbReference>
<dbReference type="EMBL" id="CP114058">
    <property type="protein sequence ID" value="WAT03017.1"/>
    <property type="molecule type" value="Genomic_DNA"/>
</dbReference>
<dbReference type="InterPro" id="IPR026045">
    <property type="entry name" value="Ferric-bd"/>
</dbReference>
<keyword evidence="3" id="KW-1185">Reference proteome</keyword>
<dbReference type="PIRSF" id="PIRSF002825">
    <property type="entry name" value="CfbpA"/>
    <property type="match status" value="1"/>
</dbReference>
<dbReference type="RefSeq" id="WP_045048195.1">
    <property type="nucleotide sequence ID" value="NZ_CP114058.1"/>
</dbReference>
<reference evidence="2" key="1">
    <citation type="submission" date="2022-12" db="EMBL/GenBank/DDBJ databases">
        <title>Complete genome sequence of an Australian strain of Rouxiella badensis DAR84756 and resolution of the R. badensis DSM100043 and R. chamberiensis DSM28324 genomes.</title>
        <authorList>
            <person name="Paul S."/>
            <person name="Anderson P.J."/>
            <person name="Maynard G."/>
            <person name="Dyall-Smith M."/>
            <person name="Kudinha T."/>
        </authorList>
    </citation>
    <scope>NUCLEOTIDE SEQUENCE</scope>
    <source>
        <strain evidence="2">DSM 28324</strain>
    </source>
</reference>
<dbReference type="PANTHER" id="PTHR30006:SF2">
    <property type="entry name" value="ABC TRANSPORTER SUBSTRATE-BINDING PROTEIN"/>
    <property type="match status" value="1"/>
</dbReference>
<dbReference type="Pfam" id="PF13531">
    <property type="entry name" value="SBP_bac_11"/>
    <property type="match status" value="1"/>
</dbReference>
<dbReference type="Gene3D" id="3.40.190.10">
    <property type="entry name" value="Periplasmic binding protein-like II"/>
    <property type="match status" value="2"/>
</dbReference>
<accession>A0ABY7HVM9</accession>
<evidence type="ECO:0000313" key="3">
    <source>
        <dbReference type="Proteomes" id="UP001164712"/>
    </source>
</evidence>
<organism evidence="2 3">
    <name type="scientific">Rouxiella chamberiensis</name>
    <dbReference type="NCBI Taxonomy" id="1513468"/>
    <lineage>
        <taxon>Bacteria</taxon>
        <taxon>Pseudomonadati</taxon>
        <taxon>Pseudomonadota</taxon>
        <taxon>Gammaproteobacteria</taxon>
        <taxon>Enterobacterales</taxon>
        <taxon>Yersiniaceae</taxon>
        <taxon>Rouxiella</taxon>
    </lineage>
</organism>
<keyword evidence="1" id="KW-0732">Signal</keyword>
<proteinExistence type="predicted"/>
<protein>
    <submittedName>
        <fullName evidence="2">ABC transporter substrate-binding protein</fullName>
    </submittedName>
</protein>
<evidence type="ECO:0000256" key="1">
    <source>
        <dbReference type="ARBA" id="ARBA00022729"/>
    </source>
</evidence>
<gene>
    <name evidence="2" type="ORF">O1V66_07615</name>
</gene>
<dbReference type="Proteomes" id="UP001164712">
    <property type="component" value="Chromosome"/>
</dbReference>
<sequence>MGATPTFAEQTPGGKLVVYTSQAPEIAQQTIDAFKAAYPSIQVEWSRNGTTQLMNVLHTEMMAGDVKADVLLVADSINLGALKKEGKLMAYPDAPVGNLDSNFYDKDKTWFGTKIIATVIGYNTKNAKPVESWQALTSPDNKGQVAVPSPLYSGAALYNLHTAINTPAIGWNFYQQLAANDITPEGGNGPALKAVASGLDKYGVITDADIIAAKKKGSPIDLVYPKEGVSFVTEPVAILSSSHNVPAAKAFVNFLLSKQGQALVVKQGNRPIDASLAPPEGFEAIGNIKLLTLDADKAVDDDKQVRDKFTRIFGG</sequence>
<evidence type="ECO:0000313" key="2">
    <source>
        <dbReference type="EMBL" id="WAT03017.1"/>
    </source>
</evidence>
<name>A0ABY7HVM9_9GAMM</name>
<dbReference type="CDD" id="cd13547">
    <property type="entry name" value="PBP2_Fbp_like_2"/>
    <property type="match status" value="1"/>
</dbReference>
<dbReference type="SUPFAM" id="SSF53850">
    <property type="entry name" value="Periplasmic binding protein-like II"/>
    <property type="match status" value="1"/>
</dbReference>